<evidence type="ECO:0000313" key="3">
    <source>
        <dbReference type="EMBL" id="KAJ8866254.1"/>
    </source>
</evidence>
<dbReference type="PANTHER" id="PTHR16255">
    <property type="entry name" value="REQUIRED FOR MEIOTIC NUCLEAR DIVISION PROTEIN 1 HOMOLOG"/>
    <property type="match status" value="1"/>
</dbReference>
<reference evidence="3 4" key="1">
    <citation type="submission" date="2023-02" db="EMBL/GenBank/DDBJ databases">
        <title>LHISI_Scaffold_Assembly.</title>
        <authorList>
            <person name="Stuart O.P."/>
            <person name="Cleave R."/>
            <person name="Magrath M.J.L."/>
            <person name="Mikheyev A.S."/>
        </authorList>
    </citation>
    <scope>NUCLEOTIDE SEQUENCE [LARGE SCALE GENOMIC DNA]</scope>
    <source>
        <strain evidence="3">Daus_M_001</strain>
        <tissue evidence="3">Leg muscle</tissue>
    </source>
</reference>
<proteinExistence type="inferred from homology"/>
<gene>
    <name evidence="3" type="ORF">PR048_032097</name>
</gene>
<dbReference type="PANTHER" id="PTHR16255:SF1">
    <property type="entry name" value="REQUIRED FOR MEIOTIC NUCLEAR DIVISION PROTEIN 1 HOMOLOG"/>
    <property type="match status" value="1"/>
</dbReference>
<name>A0ABQ9G1A0_9NEOP</name>
<dbReference type="Pfam" id="PF02582">
    <property type="entry name" value="DUF155"/>
    <property type="match status" value="1"/>
</dbReference>
<dbReference type="EMBL" id="JARBHB010000016">
    <property type="protein sequence ID" value="KAJ8866254.1"/>
    <property type="molecule type" value="Genomic_DNA"/>
</dbReference>
<dbReference type="Proteomes" id="UP001159363">
    <property type="component" value="Chromosome 15"/>
</dbReference>
<dbReference type="InterPro" id="IPR051624">
    <property type="entry name" value="RMD1/Sad1-interacting"/>
</dbReference>
<keyword evidence="4" id="KW-1185">Reference proteome</keyword>
<feature type="domain" description="DUF155" evidence="2">
    <location>
        <begin position="115"/>
        <end position="291"/>
    </location>
</feature>
<evidence type="ECO:0000256" key="1">
    <source>
        <dbReference type="ARBA" id="ARBA00008306"/>
    </source>
</evidence>
<evidence type="ECO:0000259" key="2">
    <source>
        <dbReference type="Pfam" id="PF02582"/>
    </source>
</evidence>
<evidence type="ECO:0000313" key="4">
    <source>
        <dbReference type="Proteomes" id="UP001159363"/>
    </source>
</evidence>
<protein>
    <recommendedName>
        <fullName evidence="2">DUF155 domain-containing protein</fullName>
    </recommendedName>
</protein>
<organism evidence="3 4">
    <name type="scientific">Dryococelus australis</name>
    <dbReference type="NCBI Taxonomy" id="614101"/>
    <lineage>
        <taxon>Eukaryota</taxon>
        <taxon>Metazoa</taxon>
        <taxon>Ecdysozoa</taxon>
        <taxon>Arthropoda</taxon>
        <taxon>Hexapoda</taxon>
        <taxon>Insecta</taxon>
        <taxon>Pterygota</taxon>
        <taxon>Neoptera</taxon>
        <taxon>Polyneoptera</taxon>
        <taxon>Phasmatodea</taxon>
        <taxon>Verophasmatodea</taxon>
        <taxon>Anareolatae</taxon>
        <taxon>Phasmatidae</taxon>
        <taxon>Eurycanthinae</taxon>
        <taxon>Dryococelus</taxon>
    </lineage>
</organism>
<comment type="caution">
    <text evidence="3">The sequence shown here is derived from an EMBL/GenBank/DDBJ whole genome shotgun (WGS) entry which is preliminary data.</text>
</comment>
<accession>A0ABQ9G1A0</accession>
<dbReference type="InterPro" id="IPR003734">
    <property type="entry name" value="DUF155"/>
</dbReference>
<sequence>MAFATAEEYELELLKQALLRDDLYEPCGLGSGVETCQLDEVRRVWSSGGRQGKRNRSSQRGTPPNQWLGTSATFAAWEDPRYATGNRTRFILVGNDSNVVHAVAKYHLNGDHREIFFFREGSVVLWNITELESFNVLSFLRKFEKNSYDEKLVQNENELMMYTYKDNSKLSHVADGAIHISEREQNDLDKYTVSNAMAHSVKLGIWEATLDNYIDSIEYVTNDLKKGVKIKISQEEVLRRTGELLALRHHINLDSDLLDTPDFYWDHEQQEKLYEQTCSYFNIARRTRVMNEKLNHCVELVELLSSHLSDRHHVRLEWMIIILIMVEVVFEALHFVEQHLS</sequence>
<comment type="similarity">
    <text evidence="1">Belongs to the RMD1/sif2 family.</text>
</comment>